<dbReference type="Gene3D" id="1.20.90.10">
    <property type="entry name" value="Phospholipase A2 domain"/>
    <property type="match status" value="1"/>
</dbReference>
<keyword evidence="6" id="KW-0106">Calcium</keyword>
<dbReference type="GeneID" id="106473446"/>
<evidence type="ECO:0000256" key="5">
    <source>
        <dbReference type="ARBA" id="ARBA00022525"/>
    </source>
</evidence>
<comment type="cofactor">
    <cofactor evidence="2">
        <name>Ca(2+)</name>
        <dbReference type="ChEBI" id="CHEBI:29108"/>
    </cofactor>
</comment>
<protein>
    <submittedName>
        <fullName evidence="12">Acidic phospholipase A2 PA4-like</fullName>
    </submittedName>
</protein>
<dbReference type="CDD" id="cd04704">
    <property type="entry name" value="PLA2_bee_venom_like"/>
    <property type="match status" value="1"/>
</dbReference>
<keyword evidence="11" id="KW-1185">Reference proteome</keyword>
<dbReference type="RefSeq" id="XP_013789581.1">
    <property type="nucleotide sequence ID" value="XM_013934127.2"/>
</dbReference>
<proteinExistence type="inferred from homology"/>
<keyword evidence="7" id="KW-0442">Lipid degradation</keyword>
<feature type="domain" description="Phospholipase A2-like central" evidence="10">
    <location>
        <begin position="63"/>
        <end position="156"/>
    </location>
</feature>
<comment type="subcellular location">
    <subcellularLocation>
        <location evidence="3">Secreted</location>
    </subcellularLocation>
</comment>
<sequence length="189" mass="22390">MGYQKNKCELCVVRSVPIHKWDELPPDLMPLLDTRELKQRCHRKRMERKISYLTRVKRGLYVLPGTNWCGSGNNGRDYRQLGAHAAADQCCRDHDHCPYMIEGLSTKFGLFNFRFYTISYCKCDERFRSCLKLVGTTAANFVGRLFFNIIQTKCFLFRIERVCVTRSWWGGCLKYEEQRRGYIREGLRY</sequence>
<dbReference type="PROSITE" id="PS00118">
    <property type="entry name" value="PA2_HIS"/>
    <property type="match status" value="1"/>
</dbReference>
<gene>
    <name evidence="12" type="primary">LOC106473446</name>
</gene>
<evidence type="ECO:0000256" key="1">
    <source>
        <dbReference type="ARBA" id="ARBA00001604"/>
    </source>
</evidence>
<evidence type="ECO:0000256" key="9">
    <source>
        <dbReference type="ARBA" id="ARBA00023145"/>
    </source>
</evidence>
<name>A0ABM1BVP3_LIMPO</name>
<evidence type="ECO:0000256" key="4">
    <source>
        <dbReference type="ARBA" id="ARBA00009659"/>
    </source>
</evidence>
<dbReference type="InterPro" id="IPR016090">
    <property type="entry name" value="PLA2-like_dom"/>
</dbReference>
<comment type="similarity">
    <text evidence="4">Belongs to the phospholipase A2 family. Group III subfamily.</text>
</comment>
<keyword evidence="9" id="KW-0865">Zymogen</keyword>
<evidence type="ECO:0000256" key="7">
    <source>
        <dbReference type="ARBA" id="ARBA00022963"/>
    </source>
</evidence>
<keyword evidence="5" id="KW-0964">Secreted</keyword>
<comment type="catalytic activity">
    <reaction evidence="1">
        <text>a 1,2-diacyl-sn-glycero-3-phosphocholine + H2O = a 1-acyl-sn-glycero-3-phosphocholine + a fatty acid + H(+)</text>
        <dbReference type="Rhea" id="RHEA:15801"/>
        <dbReference type="ChEBI" id="CHEBI:15377"/>
        <dbReference type="ChEBI" id="CHEBI:15378"/>
        <dbReference type="ChEBI" id="CHEBI:28868"/>
        <dbReference type="ChEBI" id="CHEBI:57643"/>
        <dbReference type="ChEBI" id="CHEBI:58168"/>
        <dbReference type="EC" id="3.1.1.4"/>
    </reaction>
</comment>
<evidence type="ECO:0000313" key="12">
    <source>
        <dbReference type="RefSeq" id="XP_013789581.1"/>
    </source>
</evidence>
<evidence type="ECO:0000256" key="6">
    <source>
        <dbReference type="ARBA" id="ARBA00022837"/>
    </source>
</evidence>
<dbReference type="Proteomes" id="UP000694941">
    <property type="component" value="Unplaced"/>
</dbReference>
<evidence type="ECO:0000256" key="2">
    <source>
        <dbReference type="ARBA" id="ARBA00001913"/>
    </source>
</evidence>
<accession>A0ABM1BVP3</accession>
<dbReference type="InterPro" id="IPR033113">
    <property type="entry name" value="PLA2_histidine"/>
</dbReference>
<evidence type="ECO:0000256" key="8">
    <source>
        <dbReference type="ARBA" id="ARBA00023098"/>
    </source>
</evidence>
<dbReference type="InterPro" id="IPR036444">
    <property type="entry name" value="PLipase_A2_dom_sf"/>
</dbReference>
<reference evidence="12" key="1">
    <citation type="submission" date="2025-08" db="UniProtKB">
        <authorList>
            <consortium name="RefSeq"/>
        </authorList>
    </citation>
    <scope>IDENTIFICATION</scope>
    <source>
        <tissue evidence="12">Muscle</tissue>
    </source>
</reference>
<evidence type="ECO:0000259" key="10">
    <source>
        <dbReference type="Pfam" id="PF05826"/>
    </source>
</evidence>
<dbReference type="Pfam" id="PF05826">
    <property type="entry name" value="Phospholip_A2_2"/>
    <property type="match status" value="1"/>
</dbReference>
<evidence type="ECO:0000313" key="11">
    <source>
        <dbReference type="Proteomes" id="UP000694941"/>
    </source>
</evidence>
<evidence type="ECO:0000256" key="3">
    <source>
        <dbReference type="ARBA" id="ARBA00004613"/>
    </source>
</evidence>
<organism evidence="11 12">
    <name type="scientific">Limulus polyphemus</name>
    <name type="common">Atlantic horseshoe crab</name>
    <dbReference type="NCBI Taxonomy" id="6850"/>
    <lineage>
        <taxon>Eukaryota</taxon>
        <taxon>Metazoa</taxon>
        <taxon>Ecdysozoa</taxon>
        <taxon>Arthropoda</taxon>
        <taxon>Chelicerata</taxon>
        <taxon>Merostomata</taxon>
        <taxon>Xiphosura</taxon>
        <taxon>Limulidae</taxon>
        <taxon>Limulus</taxon>
    </lineage>
</organism>
<keyword evidence="8" id="KW-0443">Lipid metabolism</keyword>
<dbReference type="SUPFAM" id="SSF48619">
    <property type="entry name" value="Phospholipase A2, PLA2"/>
    <property type="match status" value="1"/>
</dbReference>
<dbReference type="PANTHER" id="PTHR12253">
    <property type="entry name" value="RH14732P"/>
    <property type="match status" value="1"/>
</dbReference>